<dbReference type="InterPro" id="IPR002487">
    <property type="entry name" value="TF_Kbox"/>
</dbReference>
<evidence type="ECO:0000256" key="3">
    <source>
        <dbReference type="ARBA" id="ARBA00023125"/>
    </source>
</evidence>
<dbReference type="FunFam" id="3.40.1810.10:FF:000003">
    <property type="entry name" value="MADS-box transcription factor MADS-MC"/>
    <property type="match status" value="1"/>
</dbReference>
<keyword evidence="5" id="KW-0539">Nucleus</keyword>
<dbReference type="Pfam" id="PF01486">
    <property type="entry name" value="K-box"/>
    <property type="match status" value="1"/>
</dbReference>
<evidence type="ECO:0000259" key="8">
    <source>
        <dbReference type="PROSITE" id="PS51297"/>
    </source>
</evidence>
<dbReference type="PROSITE" id="PS51297">
    <property type="entry name" value="K_BOX"/>
    <property type="match status" value="1"/>
</dbReference>
<keyword evidence="6" id="KW-0175">Coiled coil</keyword>
<feature type="coiled-coil region" evidence="6">
    <location>
        <begin position="120"/>
        <end position="183"/>
    </location>
</feature>
<dbReference type="GO" id="GO:0005634">
    <property type="term" value="C:nucleus"/>
    <property type="evidence" value="ECO:0007669"/>
    <property type="project" value="UniProtKB-SubCell"/>
</dbReference>
<dbReference type="PANTHER" id="PTHR48019">
    <property type="entry name" value="SERUM RESPONSE FACTOR HOMOLOG"/>
    <property type="match status" value="1"/>
</dbReference>
<keyword evidence="2" id="KW-0805">Transcription regulation</keyword>
<dbReference type="EMBL" id="CP039345">
    <property type="protein sequence ID" value="QCD76605.1"/>
    <property type="molecule type" value="Genomic_DNA"/>
</dbReference>
<dbReference type="SMART" id="SM00432">
    <property type="entry name" value="MADS"/>
    <property type="match status" value="1"/>
</dbReference>
<dbReference type="Pfam" id="PF00319">
    <property type="entry name" value="SRF-TF"/>
    <property type="match status" value="1"/>
</dbReference>
<evidence type="ECO:0000256" key="5">
    <source>
        <dbReference type="ARBA" id="ARBA00023242"/>
    </source>
</evidence>
<organism evidence="9 10">
    <name type="scientific">Vigna unguiculata</name>
    <name type="common">Cowpea</name>
    <dbReference type="NCBI Taxonomy" id="3917"/>
    <lineage>
        <taxon>Eukaryota</taxon>
        <taxon>Viridiplantae</taxon>
        <taxon>Streptophyta</taxon>
        <taxon>Embryophyta</taxon>
        <taxon>Tracheophyta</taxon>
        <taxon>Spermatophyta</taxon>
        <taxon>Magnoliopsida</taxon>
        <taxon>eudicotyledons</taxon>
        <taxon>Gunneridae</taxon>
        <taxon>Pentapetalae</taxon>
        <taxon>rosids</taxon>
        <taxon>fabids</taxon>
        <taxon>Fabales</taxon>
        <taxon>Fabaceae</taxon>
        <taxon>Papilionoideae</taxon>
        <taxon>50 kb inversion clade</taxon>
        <taxon>NPAAA clade</taxon>
        <taxon>indigoferoid/millettioid clade</taxon>
        <taxon>Phaseoleae</taxon>
        <taxon>Vigna</taxon>
    </lineage>
</organism>
<dbReference type="SUPFAM" id="SSF55455">
    <property type="entry name" value="SRF-like"/>
    <property type="match status" value="1"/>
</dbReference>
<dbReference type="GO" id="GO:0000977">
    <property type="term" value="F:RNA polymerase II transcription regulatory region sequence-specific DNA binding"/>
    <property type="evidence" value="ECO:0007669"/>
    <property type="project" value="InterPro"/>
</dbReference>
<dbReference type="PRINTS" id="PR00404">
    <property type="entry name" value="MADSDOMAIN"/>
</dbReference>
<comment type="subcellular location">
    <subcellularLocation>
        <location evidence="1">Nucleus</location>
    </subcellularLocation>
</comment>
<proteinExistence type="predicted"/>
<dbReference type="Proteomes" id="UP000501690">
    <property type="component" value="Linkage Group LG1"/>
</dbReference>
<feature type="domain" description="MADS-box" evidence="7">
    <location>
        <begin position="1"/>
        <end position="61"/>
    </location>
</feature>
<dbReference type="InterPro" id="IPR002100">
    <property type="entry name" value="TF_MADSbox"/>
</dbReference>
<dbReference type="InterPro" id="IPR036879">
    <property type="entry name" value="TF_MADSbox_sf"/>
</dbReference>
<keyword evidence="4" id="KW-0804">Transcription</keyword>
<dbReference type="GO" id="GO:0046983">
    <property type="term" value="F:protein dimerization activity"/>
    <property type="evidence" value="ECO:0007669"/>
    <property type="project" value="InterPro"/>
</dbReference>
<evidence type="ECO:0000256" key="4">
    <source>
        <dbReference type="ARBA" id="ARBA00023163"/>
    </source>
</evidence>
<evidence type="ECO:0000259" key="7">
    <source>
        <dbReference type="PROSITE" id="PS50066"/>
    </source>
</evidence>
<dbReference type="CDD" id="cd00265">
    <property type="entry name" value="MADS_MEF2_like"/>
    <property type="match status" value="1"/>
</dbReference>
<dbReference type="InterPro" id="IPR033896">
    <property type="entry name" value="MEF2-like_N"/>
</dbReference>
<sequence>MGRGKIAIRRIDNSTSRQVTFSKRRNGLLKKARELSILCDAEVGLMVFSSTGKLYDYASTSMKSVFERYNKLKEEHHHLMNPASEEKFWQTEAASLRQQLQYLQECHRQLMGEELTGLGIKELQNLENQLEMSLKGVRMKKDQILTSEIKELRQKGNLIHQDNVELYQKMDQIQKENAELQKKVYGSSTGEENVASSPSYMVRNGYDLHAPISLQLSQPQTQYSESSAKVMKLGSISKKLFSNRGGLSFCDKKQLCYNFCLE</sequence>
<dbReference type="GO" id="GO:0003700">
    <property type="term" value="F:DNA-binding transcription factor activity"/>
    <property type="evidence" value="ECO:0007669"/>
    <property type="project" value="InterPro"/>
</dbReference>
<dbReference type="Gene3D" id="3.40.1810.10">
    <property type="entry name" value="Transcription factor, MADS-box"/>
    <property type="match status" value="1"/>
</dbReference>
<gene>
    <name evidence="9" type="ORF">DEO72_LG1g226</name>
</gene>
<dbReference type="PROSITE" id="PS00350">
    <property type="entry name" value="MADS_BOX_1"/>
    <property type="match status" value="1"/>
</dbReference>
<keyword evidence="10" id="KW-1185">Reference proteome</keyword>
<protein>
    <submittedName>
        <fullName evidence="9">MADS-box transcription factor</fullName>
    </submittedName>
</protein>
<evidence type="ECO:0000256" key="2">
    <source>
        <dbReference type="ARBA" id="ARBA00023015"/>
    </source>
</evidence>
<accession>A0A4D6KIR3</accession>
<feature type="domain" description="K-box" evidence="8">
    <location>
        <begin position="86"/>
        <end position="176"/>
    </location>
</feature>
<evidence type="ECO:0000256" key="6">
    <source>
        <dbReference type="SAM" id="Coils"/>
    </source>
</evidence>
<evidence type="ECO:0000256" key="1">
    <source>
        <dbReference type="ARBA" id="ARBA00004123"/>
    </source>
</evidence>
<reference evidence="9 10" key="1">
    <citation type="submission" date="2019-04" db="EMBL/GenBank/DDBJ databases">
        <title>An improved genome assembly and genetic linkage map for asparagus bean, Vigna unguiculata ssp. sesquipedialis.</title>
        <authorList>
            <person name="Xia Q."/>
            <person name="Zhang R."/>
            <person name="Dong Y."/>
        </authorList>
    </citation>
    <scope>NUCLEOTIDE SEQUENCE [LARGE SCALE GENOMIC DNA]</scope>
    <source>
        <tissue evidence="9">Leaf</tissue>
    </source>
</reference>
<dbReference type="PROSITE" id="PS50066">
    <property type="entry name" value="MADS_BOX_2"/>
    <property type="match status" value="1"/>
</dbReference>
<keyword evidence="3" id="KW-0238">DNA-binding</keyword>
<dbReference type="AlphaFoldDB" id="A0A4D6KIR3"/>
<evidence type="ECO:0000313" key="10">
    <source>
        <dbReference type="Proteomes" id="UP000501690"/>
    </source>
</evidence>
<dbReference type="InterPro" id="IPR050142">
    <property type="entry name" value="MADS-box/MEF2_TF"/>
</dbReference>
<evidence type="ECO:0000313" key="9">
    <source>
        <dbReference type="EMBL" id="QCD76605.1"/>
    </source>
</evidence>
<name>A0A4D6KIR3_VIGUN</name>
<dbReference type="GO" id="GO:0045944">
    <property type="term" value="P:positive regulation of transcription by RNA polymerase II"/>
    <property type="evidence" value="ECO:0007669"/>
    <property type="project" value="InterPro"/>
</dbReference>